<keyword evidence="3" id="KW-1185">Reference proteome</keyword>
<reference evidence="3" key="1">
    <citation type="submission" date="2017-01" db="EMBL/GenBank/DDBJ databases">
        <authorList>
            <person name="Varghese N."/>
            <person name="Submissions S."/>
        </authorList>
    </citation>
    <scope>NUCLEOTIDE SEQUENCE [LARGE SCALE GENOMIC DNA]</scope>
    <source>
        <strain evidence="3">CGMCC 1.7737</strain>
    </source>
</reference>
<proteinExistence type="predicted"/>
<evidence type="ECO:0000313" key="3">
    <source>
        <dbReference type="Proteomes" id="UP000186914"/>
    </source>
</evidence>
<dbReference type="EMBL" id="FTNO01000008">
    <property type="protein sequence ID" value="SIR96595.1"/>
    <property type="molecule type" value="Genomic_DNA"/>
</dbReference>
<dbReference type="AlphaFoldDB" id="A0A1N7F8Q5"/>
<name>A0A1N7F8Q5_9EURY</name>
<evidence type="ECO:0000313" key="2">
    <source>
        <dbReference type="EMBL" id="SIR96595.1"/>
    </source>
</evidence>
<sequence>MGIPRRWLALLLVGCLCLTAGCNSLLPGSDPQTSTTSTLQGQLAPGLTAQGVTDIGALTDAHARILQEDSYTVSWTNVQRYSNRTVRYQSHGQTQRGPSSTHFYSQTRFPTPPPTFASFTLQHYEYYGKKDTVYQRYIGQNNTTVEVFNRSEAPVAKTFTSREYFYAVLNAFNQSQGFIVTERPNTSSPRYKVQLTRLERPALVVNYHGLETVTNASLTATIDRWGVIHKYQLIYTGQTKNQTVSGSRTVRFTRIGSTQVPQPAWIHNVTTNQSVTGEDDR</sequence>
<feature type="region of interest" description="Disordered" evidence="1">
    <location>
        <begin position="88"/>
        <end position="107"/>
    </location>
</feature>
<protein>
    <submittedName>
        <fullName evidence="2">Uncharacterized protein</fullName>
    </submittedName>
</protein>
<evidence type="ECO:0000256" key="1">
    <source>
        <dbReference type="SAM" id="MobiDB-lite"/>
    </source>
</evidence>
<dbReference type="PROSITE" id="PS51257">
    <property type="entry name" value="PROKAR_LIPOPROTEIN"/>
    <property type="match status" value="1"/>
</dbReference>
<dbReference type="Proteomes" id="UP000186914">
    <property type="component" value="Unassembled WGS sequence"/>
</dbReference>
<feature type="compositionally biased region" description="Polar residues" evidence="1">
    <location>
        <begin position="88"/>
        <end position="106"/>
    </location>
</feature>
<organism evidence="2 3">
    <name type="scientific">Haladaptatus litoreus</name>
    <dbReference type="NCBI Taxonomy" id="553468"/>
    <lineage>
        <taxon>Archaea</taxon>
        <taxon>Methanobacteriati</taxon>
        <taxon>Methanobacteriota</taxon>
        <taxon>Stenosarchaea group</taxon>
        <taxon>Halobacteria</taxon>
        <taxon>Halobacteriales</taxon>
        <taxon>Haladaptataceae</taxon>
        <taxon>Haladaptatus</taxon>
    </lineage>
</organism>
<dbReference type="Pfam" id="PF24381">
    <property type="entry name" value="DUF7537"/>
    <property type="match status" value="1"/>
</dbReference>
<dbReference type="InterPro" id="IPR055959">
    <property type="entry name" value="DUF7537"/>
</dbReference>
<gene>
    <name evidence="2" type="ORF">SAMN05421858_4812</name>
</gene>
<accession>A0A1N7F8Q5</accession>